<keyword evidence="1" id="KW-0812">Transmembrane</keyword>
<evidence type="ECO:0008006" key="4">
    <source>
        <dbReference type="Google" id="ProtNLM"/>
    </source>
</evidence>
<organism evidence="2 3">
    <name type="scientific">Actinotignum urinale</name>
    <dbReference type="NCBI Taxonomy" id="190146"/>
    <lineage>
        <taxon>Bacteria</taxon>
        <taxon>Bacillati</taxon>
        <taxon>Actinomycetota</taxon>
        <taxon>Actinomycetes</taxon>
        <taxon>Actinomycetales</taxon>
        <taxon>Actinomycetaceae</taxon>
        <taxon>Actinotignum</taxon>
    </lineage>
</organism>
<keyword evidence="1" id="KW-0472">Membrane</keyword>
<dbReference type="RefSeq" id="WP_320754849.1">
    <property type="nucleotide sequence ID" value="NZ_JAWNGA010000001.1"/>
</dbReference>
<name>A0ABU5G8I3_9ACTO</name>
<comment type="caution">
    <text evidence="2">The sequence shown here is derived from an EMBL/GenBank/DDBJ whole genome shotgun (WGS) entry which is preliminary data.</text>
</comment>
<keyword evidence="1" id="KW-1133">Transmembrane helix</keyword>
<evidence type="ECO:0000313" key="2">
    <source>
        <dbReference type="EMBL" id="MDY5132356.1"/>
    </source>
</evidence>
<gene>
    <name evidence="2" type="ORF">R6G86_01180</name>
</gene>
<proteinExistence type="predicted"/>
<sequence length="317" mass="34159">MKGFSLDALSERTRHFLQLLGWTVLWILAFTGIMISFGANWETPNDPPAPTVAQQAQLDVSRSADQIARSTTALANQNPKYKQIAEHSEKWKQAVGGLWTPWPQGAPKGKTNPTVEPLLTQPQEIVDALRKLSDQAGKAVTDSPANGAVYFAISVRSALDAQQIAAATGSKFEPFPAPTPETIAKIATPLAHNNKLSTIVAARQSFEIQIGQNNSGKSNTGVSAVVKNRMTLIDALENATQKAASTDEKNATRDVALPVLKGPLPQTAYEELIRACGDAHAPGIESRNFILHLFCDEAERSAMPAMPGIKDFVQAKK</sequence>
<protein>
    <recommendedName>
        <fullName evidence="4">DUF4439 domain-containing protein</fullName>
    </recommendedName>
</protein>
<feature type="transmembrane region" description="Helical" evidence="1">
    <location>
        <begin position="20"/>
        <end position="41"/>
    </location>
</feature>
<keyword evidence="3" id="KW-1185">Reference proteome</keyword>
<accession>A0ABU5G8I3</accession>
<evidence type="ECO:0000256" key="1">
    <source>
        <dbReference type="SAM" id="Phobius"/>
    </source>
</evidence>
<dbReference type="EMBL" id="JAWNGA010000001">
    <property type="protein sequence ID" value="MDY5132356.1"/>
    <property type="molecule type" value="Genomic_DNA"/>
</dbReference>
<dbReference type="Proteomes" id="UP001275049">
    <property type="component" value="Unassembled WGS sequence"/>
</dbReference>
<reference evidence="2 3" key="1">
    <citation type="submission" date="2023-10" db="EMBL/GenBank/DDBJ databases">
        <title>Whole Genome based description of the genera Actinobaculum and Actinotignum reveals a complex phylogenetic relationship within the species included in the genus Actinotignum.</title>
        <authorList>
            <person name="Jensen C.S."/>
            <person name="Dargis R."/>
            <person name="Kemp M."/>
            <person name="Christensen J.J."/>
        </authorList>
    </citation>
    <scope>NUCLEOTIDE SEQUENCE [LARGE SCALE GENOMIC DNA]</scope>
    <source>
        <strain evidence="2 3">SLA_B974</strain>
    </source>
</reference>
<evidence type="ECO:0000313" key="3">
    <source>
        <dbReference type="Proteomes" id="UP001275049"/>
    </source>
</evidence>